<proteinExistence type="predicted"/>
<comment type="caution">
    <text evidence="1">The sequence shown here is derived from an EMBL/GenBank/DDBJ whole genome shotgun (WGS) entry which is preliminary data.</text>
</comment>
<dbReference type="EMBL" id="ATHL01000114">
    <property type="protein sequence ID" value="EQB10271.1"/>
    <property type="molecule type" value="Genomic_DNA"/>
</dbReference>
<sequence>MALDQSQKRVIGYVTVLPANKLVMKVNDVPRQRDLEAIQKPLRCTKCKKRGASVSTWPQP</sequence>
<keyword evidence="2" id="KW-1185">Reference proteome</keyword>
<dbReference type="Proteomes" id="UP000015527">
    <property type="component" value="Unassembled WGS sequence"/>
</dbReference>
<accession>T0H1P6</accession>
<reference evidence="1 2" key="1">
    <citation type="journal article" date="2013" name="Genome Announc.">
        <title>Genome Sequence of Novosphingobium lindaniclasticum LE124T, Isolated from a Hexachlorocyclohexane Dumpsite.</title>
        <authorList>
            <person name="Saxena A."/>
            <person name="Nayyar N."/>
            <person name="Sangwan N."/>
            <person name="Kumari R."/>
            <person name="Khurana J.P."/>
            <person name="Lal R."/>
        </authorList>
    </citation>
    <scope>NUCLEOTIDE SEQUENCE [LARGE SCALE GENOMIC DNA]</scope>
    <source>
        <strain evidence="1 2">LE124</strain>
    </source>
</reference>
<gene>
    <name evidence="1" type="ORF">L284_17785</name>
</gene>
<organism evidence="1 2">
    <name type="scientific">Novosphingobium lindaniclasticum LE124</name>
    <dbReference type="NCBI Taxonomy" id="1096930"/>
    <lineage>
        <taxon>Bacteria</taxon>
        <taxon>Pseudomonadati</taxon>
        <taxon>Pseudomonadota</taxon>
        <taxon>Alphaproteobacteria</taxon>
        <taxon>Sphingomonadales</taxon>
        <taxon>Sphingomonadaceae</taxon>
        <taxon>Novosphingobium</taxon>
    </lineage>
</organism>
<name>T0H1P6_9SPHN</name>
<evidence type="ECO:0000313" key="2">
    <source>
        <dbReference type="Proteomes" id="UP000015527"/>
    </source>
</evidence>
<dbReference type="AlphaFoldDB" id="T0H1P6"/>
<evidence type="ECO:0000313" key="1">
    <source>
        <dbReference type="EMBL" id="EQB10271.1"/>
    </source>
</evidence>
<dbReference type="PATRIC" id="fig|1096930.3.peg.3522"/>
<protein>
    <submittedName>
        <fullName evidence="1">Uncharacterized protein</fullName>
    </submittedName>
</protein>